<dbReference type="EMBL" id="JACVVK020000219">
    <property type="protein sequence ID" value="KAK7483878.1"/>
    <property type="molecule type" value="Genomic_DNA"/>
</dbReference>
<accession>A0ABD0K9Y1</accession>
<evidence type="ECO:0000313" key="2">
    <source>
        <dbReference type="EMBL" id="KAK7483878.1"/>
    </source>
</evidence>
<feature type="coiled-coil region" evidence="1">
    <location>
        <begin position="157"/>
        <end position="192"/>
    </location>
</feature>
<reference evidence="2 3" key="1">
    <citation type="journal article" date="2023" name="Sci. Data">
        <title>Genome assembly of the Korean intertidal mud-creeper Batillaria attramentaria.</title>
        <authorList>
            <person name="Patra A.K."/>
            <person name="Ho P.T."/>
            <person name="Jun S."/>
            <person name="Lee S.J."/>
            <person name="Kim Y."/>
            <person name="Won Y.J."/>
        </authorList>
    </citation>
    <scope>NUCLEOTIDE SEQUENCE [LARGE SCALE GENOMIC DNA]</scope>
    <source>
        <strain evidence="2">Wonlab-2016</strain>
    </source>
</reference>
<gene>
    <name evidence="2" type="ORF">BaRGS_00024895</name>
</gene>
<dbReference type="Proteomes" id="UP001519460">
    <property type="component" value="Unassembled WGS sequence"/>
</dbReference>
<sequence>VGDKLLSLTRKDDSGEREKAIAEAVAAAEARAARELRAALKKLRQHKDEECQEALEKQKTYFEKLAQRVSDQRDRAEEERMKDLTKKLNKEKEAALRAQWEECQRLQEEAVHAACLTLRKRLRDEFASEKEQAVADALKAAREAFKRREQEVIIRTRQECEEEARREAERVAKLHQAEVDRLNHKYDILSQKYKKELAHKKRVETDFRALQDDYKKFMDYTDGKFHSDYLMRLRYLGMRLAEKRISSVSYEDIEELPNAS</sequence>
<organism evidence="2 3">
    <name type="scientific">Batillaria attramentaria</name>
    <dbReference type="NCBI Taxonomy" id="370345"/>
    <lineage>
        <taxon>Eukaryota</taxon>
        <taxon>Metazoa</taxon>
        <taxon>Spiralia</taxon>
        <taxon>Lophotrochozoa</taxon>
        <taxon>Mollusca</taxon>
        <taxon>Gastropoda</taxon>
        <taxon>Caenogastropoda</taxon>
        <taxon>Sorbeoconcha</taxon>
        <taxon>Cerithioidea</taxon>
        <taxon>Batillariidae</taxon>
        <taxon>Batillaria</taxon>
    </lineage>
</organism>
<comment type="caution">
    <text evidence="2">The sequence shown here is derived from an EMBL/GenBank/DDBJ whole genome shotgun (WGS) entry which is preliminary data.</text>
</comment>
<evidence type="ECO:0000256" key="1">
    <source>
        <dbReference type="SAM" id="Coils"/>
    </source>
</evidence>
<keyword evidence="1" id="KW-0175">Coiled coil</keyword>
<feature type="coiled-coil region" evidence="1">
    <location>
        <begin position="26"/>
        <end position="101"/>
    </location>
</feature>
<evidence type="ECO:0000313" key="3">
    <source>
        <dbReference type="Proteomes" id="UP001519460"/>
    </source>
</evidence>
<feature type="non-terminal residue" evidence="2">
    <location>
        <position position="1"/>
    </location>
</feature>
<keyword evidence="3" id="KW-1185">Reference proteome</keyword>
<dbReference type="AlphaFoldDB" id="A0ABD0K9Y1"/>
<protein>
    <submittedName>
        <fullName evidence="2">Uncharacterized protein</fullName>
    </submittedName>
</protein>
<proteinExistence type="predicted"/>
<name>A0ABD0K9Y1_9CAEN</name>